<dbReference type="VEuPathDB" id="FungiDB:MCYG_05140"/>
<dbReference type="RefSeq" id="XP_002845271.1">
    <property type="nucleotide sequence ID" value="XM_002845225.1"/>
</dbReference>
<dbReference type="EMBL" id="DS995705">
    <property type="protein sequence ID" value="EEQ32321.1"/>
    <property type="molecule type" value="Genomic_DNA"/>
</dbReference>
<dbReference type="InterPro" id="IPR011993">
    <property type="entry name" value="PH-like_dom_sf"/>
</dbReference>
<dbReference type="InterPro" id="IPR001849">
    <property type="entry name" value="PH_domain"/>
</dbReference>
<dbReference type="OrthoDB" id="2157866at2759"/>
<dbReference type="STRING" id="554155.C5FR18"/>
<dbReference type="PROSITE" id="PS50003">
    <property type="entry name" value="PH_DOMAIN"/>
    <property type="match status" value="2"/>
</dbReference>
<dbReference type="GeneID" id="9231028"/>
<feature type="domain" description="PH" evidence="1">
    <location>
        <begin position="53"/>
        <end position="155"/>
    </location>
</feature>
<dbReference type="SMART" id="SM00233">
    <property type="entry name" value="PH"/>
    <property type="match status" value="2"/>
</dbReference>
<dbReference type="InterPro" id="IPR051707">
    <property type="entry name" value="PI-Interact_SigTrans_Reg"/>
</dbReference>
<sequence length="413" mass="46237">MTLQLQLPSQGDRSTAMDVVAADGQTERPGVRRSQVLDTFSPVNENGSFEFDRVLKRGKVLRRSKSKHAFKSSWKPGYLVLRPNLLSLYKDKEEAQLQLAISLSDVSAVAHVKATPKSNRPNVFGIFSPSKNYRFQAASTEEAESWVEQLHRECSVDYPDSVVNYYEQIHGRKQGIVEADESACETSDVEGRGAVAAGQAHSLLAAPVQPLRLKRRTTQDYSGNEITSCSEFSDAAGQSLPSSRSHPVLNRKSFSQSTYNDHQQQQYPHQQQAVLRRLTSGQGEAPTQPDPEGVIFQGYLQCLKGRKGVRKWKKLWTVLRVQSLSFYKDQHEYSAVKIIPMAEVINAAEVDPLSRSKTFCFQLITEDITYRFCAYDEESVDKWLGSVKSVLMRLQDPSMYSSAGTLSGSLNAR</sequence>
<dbReference type="Proteomes" id="UP000002035">
    <property type="component" value="Unassembled WGS sequence"/>
</dbReference>
<dbReference type="HOGENOM" id="CLU_037393_1_0_1"/>
<reference evidence="3" key="1">
    <citation type="journal article" date="2012" name="MBio">
        <title>Comparative genome analysis of Trichophyton rubrum and related dermatophytes reveals candidate genes involved in infection.</title>
        <authorList>
            <person name="Martinez D.A."/>
            <person name="Oliver B.G."/>
            <person name="Graeser Y."/>
            <person name="Goldberg J.M."/>
            <person name="Li W."/>
            <person name="Martinez-Rossi N.M."/>
            <person name="Monod M."/>
            <person name="Shelest E."/>
            <person name="Barton R.C."/>
            <person name="Birch E."/>
            <person name="Brakhage A.A."/>
            <person name="Chen Z."/>
            <person name="Gurr S.J."/>
            <person name="Heiman D."/>
            <person name="Heitman J."/>
            <person name="Kosti I."/>
            <person name="Rossi A."/>
            <person name="Saif S."/>
            <person name="Samalova M."/>
            <person name="Saunders C.W."/>
            <person name="Shea T."/>
            <person name="Summerbell R.C."/>
            <person name="Xu J."/>
            <person name="Young S."/>
            <person name="Zeng Q."/>
            <person name="Birren B.W."/>
            <person name="Cuomo C.A."/>
            <person name="White T.C."/>
        </authorList>
    </citation>
    <scope>NUCLEOTIDE SEQUENCE [LARGE SCALE GENOMIC DNA]</scope>
    <source>
        <strain evidence="3">ATCC MYA-4605 / CBS 113480</strain>
    </source>
</reference>
<dbReference type="AlphaFoldDB" id="C5FR18"/>
<keyword evidence="3" id="KW-1185">Reference proteome</keyword>
<gene>
    <name evidence="2" type="ORF">MCYG_05140</name>
</gene>
<dbReference type="PANTHER" id="PTHR14336:SF8">
    <property type="entry name" value="PROTEIN OPY1"/>
    <property type="match status" value="1"/>
</dbReference>
<dbReference type="SUPFAM" id="SSF50729">
    <property type="entry name" value="PH domain-like"/>
    <property type="match status" value="2"/>
</dbReference>
<evidence type="ECO:0000313" key="3">
    <source>
        <dbReference type="Proteomes" id="UP000002035"/>
    </source>
</evidence>
<dbReference type="Pfam" id="PF00169">
    <property type="entry name" value="PH"/>
    <property type="match status" value="2"/>
</dbReference>
<dbReference type="OMA" id="SWKPAYL"/>
<accession>C5FR18</accession>
<feature type="domain" description="PH" evidence="1">
    <location>
        <begin position="293"/>
        <end position="392"/>
    </location>
</feature>
<dbReference type="eggNOG" id="ENOG502S0C3">
    <property type="taxonomic scope" value="Eukaryota"/>
</dbReference>
<protein>
    <submittedName>
        <fullName evidence="2">PH domain-containing protein</fullName>
    </submittedName>
</protein>
<dbReference type="PANTHER" id="PTHR14336">
    <property type="entry name" value="TANDEM PH DOMAIN CONTAINING PROTEIN"/>
    <property type="match status" value="1"/>
</dbReference>
<evidence type="ECO:0000313" key="2">
    <source>
        <dbReference type="EMBL" id="EEQ32321.1"/>
    </source>
</evidence>
<name>C5FR18_ARTOC</name>
<evidence type="ECO:0000259" key="1">
    <source>
        <dbReference type="PROSITE" id="PS50003"/>
    </source>
</evidence>
<proteinExistence type="predicted"/>
<organism evidence="2 3">
    <name type="scientific">Arthroderma otae (strain ATCC MYA-4605 / CBS 113480)</name>
    <name type="common">Microsporum canis</name>
    <dbReference type="NCBI Taxonomy" id="554155"/>
    <lineage>
        <taxon>Eukaryota</taxon>
        <taxon>Fungi</taxon>
        <taxon>Dikarya</taxon>
        <taxon>Ascomycota</taxon>
        <taxon>Pezizomycotina</taxon>
        <taxon>Eurotiomycetes</taxon>
        <taxon>Eurotiomycetidae</taxon>
        <taxon>Onygenales</taxon>
        <taxon>Arthrodermataceae</taxon>
        <taxon>Microsporum</taxon>
    </lineage>
</organism>
<dbReference type="Gene3D" id="2.30.29.30">
    <property type="entry name" value="Pleckstrin-homology domain (PH domain)/Phosphotyrosine-binding domain (PTB)"/>
    <property type="match status" value="2"/>
</dbReference>
<dbReference type="CDD" id="cd13299">
    <property type="entry name" value="PH2_PH_fungal"/>
    <property type="match status" value="1"/>
</dbReference>